<dbReference type="NCBIfam" id="TIGR02595">
    <property type="entry name" value="PEP_CTERM"/>
    <property type="match status" value="1"/>
</dbReference>
<feature type="domain" description="Ice-binding protein C-terminal" evidence="2">
    <location>
        <begin position="253"/>
        <end position="277"/>
    </location>
</feature>
<dbReference type="Pfam" id="PF07589">
    <property type="entry name" value="PEP-CTERM"/>
    <property type="match status" value="1"/>
</dbReference>
<proteinExistence type="predicted"/>
<dbReference type="PROSITE" id="PS00018">
    <property type="entry name" value="EF_HAND_1"/>
    <property type="match status" value="1"/>
</dbReference>
<evidence type="ECO:0000259" key="2">
    <source>
        <dbReference type="Pfam" id="PF07589"/>
    </source>
</evidence>
<dbReference type="InterPro" id="IPR018247">
    <property type="entry name" value="EF_Hand_1_Ca_BS"/>
</dbReference>
<comment type="caution">
    <text evidence="3">The sequence shown here is derived from an EMBL/GenBank/DDBJ whole genome shotgun (WGS) entry which is preliminary data.</text>
</comment>
<name>A0A9X2FH81_9BACT</name>
<evidence type="ECO:0000256" key="1">
    <source>
        <dbReference type="SAM" id="SignalP"/>
    </source>
</evidence>
<feature type="chain" id="PRO_5040773255" evidence="1">
    <location>
        <begin position="28"/>
        <end position="277"/>
    </location>
</feature>
<protein>
    <submittedName>
        <fullName evidence="3">PEP-CTERM sorting domain-containing protein</fullName>
    </submittedName>
</protein>
<dbReference type="AlphaFoldDB" id="A0A9X2FH81"/>
<dbReference type="RefSeq" id="WP_252852691.1">
    <property type="nucleotide sequence ID" value="NZ_JAMXLR010000036.1"/>
</dbReference>
<reference evidence="3" key="1">
    <citation type="submission" date="2022-06" db="EMBL/GenBank/DDBJ databases">
        <title>Aeoliella straminimaris, a novel planctomycete from sediments.</title>
        <authorList>
            <person name="Vitorino I.R."/>
            <person name="Lage O.M."/>
        </authorList>
    </citation>
    <scope>NUCLEOTIDE SEQUENCE</scope>
    <source>
        <strain evidence="3">ICT_H6.2</strain>
    </source>
</reference>
<gene>
    <name evidence="3" type="ORF">NG895_11750</name>
</gene>
<keyword evidence="4" id="KW-1185">Reference proteome</keyword>
<evidence type="ECO:0000313" key="4">
    <source>
        <dbReference type="Proteomes" id="UP001155241"/>
    </source>
</evidence>
<feature type="signal peptide" evidence="1">
    <location>
        <begin position="1"/>
        <end position="27"/>
    </location>
</feature>
<dbReference type="InterPro" id="IPR013424">
    <property type="entry name" value="Ice-binding_C"/>
</dbReference>
<dbReference type="EMBL" id="JAMXLR010000036">
    <property type="protein sequence ID" value="MCO6044581.1"/>
    <property type="molecule type" value="Genomic_DNA"/>
</dbReference>
<evidence type="ECO:0000313" key="3">
    <source>
        <dbReference type="EMBL" id="MCO6044581.1"/>
    </source>
</evidence>
<organism evidence="3 4">
    <name type="scientific">Aeoliella straminimaris</name>
    <dbReference type="NCBI Taxonomy" id="2954799"/>
    <lineage>
        <taxon>Bacteria</taxon>
        <taxon>Pseudomonadati</taxon>
        <taxon>Planctomycetota</taxon>
        <taxon>Planctomycetia</taxon>
        <taxon>Pirellulales</taxon>
        <taxon>Lacipirellulaceae</taxon>
        <taxon>Aeoliella</taxon>
    </lineage>
</organism>
<dbReference type="Proteomes" id="UP001155241">
    <property type="component" value="Unassembled WGS sequence"/>
</dbReference>
<sequence>MSRKNVCGMLWLLAMAMWAAASGAALSATLADADYNADGNLGLSDYNGWLAAKGDIETLDVWRANFGTEVPDATVPAPVVQSFDAGTGPHATAVGIFDGEFINWTVYFVPDAAGFFDPPTDVPDRGVGTSMAVGFSYEVPEGTLIPSSVMRLNPFDPDDISGDAFPGIDPYSGNAVVEGIQVYQSTSSQLATGSVDAIFLPAGSEWITEMGPAPAMKFTTTSEGDMLTFGGEVAQEIPGTSGLFTLATQTVGAVPEPSTVLLLGLTLTFAAVACRRR</sequence>
<keyword evidence="1" id="KW-0732">Signal</keyword>
<accession>A0A9X2FH81</accession>